<comment type="caution">
    <text evidence="2">The sequence shown here is derived from an EMBL/GenBank/DDBJ whole genome shotgun (WGS) entry which is preliminary data.</text>
</comment>
<dbReference type="GO" id="GO:0004115">
    <property type="term" value="F:3',5'-cyclic-AMP phosphodiesterase activity"/>
    <property type="evidence" value="ECO:0007669"/>
    <property type="project" value="InterPro"/>
</dbReference>
<organism evidence="2 3">
    <name type="scientific">Hyalangium minutum</name>
    <dbReference type="NCBI Taxonomy" id="394096"/>
    <lineage>
        <taxon>Bacteria</taxon>
        <taxon>Pseudomonadati</taxon>
        <taxon>Myxococcota</taxon>
        <taxon>Myxococcia</taxon>
        <taxon>Myxococcales</taxon>
        <taxon>Cystobacterineae</taxon>
        <taxon>Archangiaceae</taxon>
        <taxon>Hyalangium</taxon>
    </lineage>
</organism>
<dbReference type="InterPro" id="IPR001279">
    <property type="entry name" value="Metallo-B-lactamas"/>
</dbReference>
<protein>
    <submittedName>
        <fullName evidence="2">cAMP phosphodiesterases class-II:Metallo-beta-lactamase protein</fullName>
    </submittedName>
</protein>
<dbReference type="SUPFAM" id="SSF56281">
    <property type="entry name" value="Metallo-hydrolase/oxidoreductase"/>
    <property type="match status" value="1"/>
</dbReference>
<evidence type="ECO:0000313" key="3">
    <source>
        <dbReference type="Proteomes" id="UP000028725"/>
    </source>
</evidence>
<dbReference type="STRING" id="394096.DB31_1731"/>
<proteinExistence type="predicted"/>
<dbReference type="InterPro" id="IPR000396">
    <property type="entry name" value="Pdiesterase2"/>
</dbReference>
<gene>
    <name evidence="2" type="ORF">DB31_1731</name>
</gene>
<dbReference type="GO" id="GO:0047555">
    <property type="term" value="F:3',5'-cyclic-GMP phosphodiesterase activity"/>
    <property type="evidence" value="ECO:0007669"/>
    <property type="project" value="TreeGrafter"/>
</dbReference>
<sequence>MKLQVLGCHGGELPSCRTTCFLVDDVLALDAGALTSTLTLDQLCKVDDILVGHSHFDHVKDLPLLADLVIGRRDSPVTIHASRECAKALRDYMFNNSLWPDFTRIPTRKEPVLRIKTFRAGSTFEVGRYTVQSIPVSHPVESCGFVVSHGGSSLAMSGDTGPTDKLWRALNQVKNLKALLVETSFPNALQELADLSGHLTPKTLQSELTKFHRNGAEVLLYHLKPAFVSQLKRELAGLPVEILELGDTFEF</sequence>
<dbReference type="RefSeq" id="WP_044193657.1">
    <property type="nucleotide sequence ID" value="NZ_JMCB01000013.1"/>
</dbReference>
<evidence type="ECO:0000259" key="1">
    <source>
        <dbReference type="SMART" id="SM00849"/>
    </source>
</evidence>
<dbReference type="EMBL" id="JMCB01000013">
    <property type="protein sequence ID" value="KFE64713.1"/>
    <property type="molecule type" value="Genomic_DNA"/>
</dbReference>
<dbReference type="Gene3D" id="3.60.15.10">
    <property type="entry name" value="Ribonuclease Z/Hydroxyacylglutathione hydrolase-like"/>
    <property type="match status" value="1"/>
</dbReference>
<accession>A0A085WAK0</accession>
<dbReference type="SMART" id="SM00849">
    <property type="entry name" value="Lactamase_B"/>
    <property type="match status" value="1"/>
</dbReference>
<dbReference type="OrthoDB" id="9803916at2"/>
<dbReference type="AlphaFoldDB" id="A0A085WAK0"/>
<dbReference type="Pfam" id="PF12706">
    <property type="entry name" value="Lactamase_B_2"/>
    <property type="match status" value="1"/>
</dbReference>
<dbReference type="CDD" id="cd07735">
    <property type="entry name" value="class_II_PDE_MBL-fold"/>
    <property type="match status" value="1"/>
</dbReference>
<dbReference type="GO" id="GO:1902660">
    <property type="term" value="P:negative regulation of glucose mediated signaling pathway"/>
    <property type="evidence" value="ECO:0007669"/>
    <property type="project" value="TreeGrafter"/>
</dbReference>
<keyword evidence="3" id="KW-1185">Reference proteome</keyword>
<dbReference type="PATRIC" id="fig|394096.3.peg.6068"/>
<dbReference type="InterPro" id="IPR036866">
    <property type="entry name" value="RibonucZ/Hydroxyglut_hydro"/>
</dbReference>
<reference evidence="2 3" key="1">
    <citation type="submission" date="2014-04" db="EMBL/GenBank/DDBJ databases">
        <title>Genome assembly of Hyalangium minutum DSM 14724.</title>
        <authorList>
            <person name="Sharma G."/>
            <person name="Subramanian S."/>
        </authorList>
    </citation>
    <scope>NUCLEOTIDE SEQUENCE [LARGE SCALE GENOMIC DNA]</scope>
    <source>
        <strain evidence="2 3">DSM 14724</strain>
    </source>
</reference>
<name>A0A085WAK0_9BACT</name>
<feature type="domain" description="Metallo-beta-lactamase" evidence="1">
    <location>
        <begin position="17"/>
        <end position="198"/>
    </location>
</feature>
<dbReference type="Proteomes" id="UP000028725">
    <property type="component" value="Unassembled WGS sequence"/>
</dbReference>
<dbReference type="PANTHER" id="PTHR28283:SF1">
    <property type="entry name" value="3',5'-CYCLIC-NUCLEOTIDE PHOSPHODIESTERASE 1"/>
    <property type="match status" value="1"/>
</dbReference>
<dbReference type="PANTHER" id="PTHR28283">
    <property type="entry name" value="3',5'-CYCLIC-NUCLEOTIDE PHOSPHODIESTERASE 1"/>
    <property type="match status" value="1"/>
</dbReference>
<dbReference type="GO" id="GO:0006198">
    <property type="term" value="P:cAMP catabolic process"/>
    <property type="evidence" value="ECO:0007669"/>
    <property type="project" value="InterPro"/>
</dbReference>
<dbReference type="PRINTS" id="PR00388">
    <property type="entry name" value="PDIESTERASE2"/>
</dbReference>
<evidence type="ECO:0000313" key="2">
    <source>
        <dbReference type="EMBL" id="KFE64713.1"/>
    </source>
</evidence>